<dbReference type="AlphaFoldDB" id="A0A1G6NUE7"/>
<sequence>MRLRRGLFAASTGLLLAVTGCTSFSSSFSGSTSSSGSSSAESAPAEAEAAPITWTDCDAQITELIAGTPGSERDLAFECGRTEVPIDHDEPEGDALPLFLVRAKLAGQTDRIGSLLVNPGGPGSSGADAALSLALSLPEDVLRRFDLVGFDPRGVGLSTPVECIPDELKDRSLATEPRPTTQEQMDEVLALTDEVAAGCEDEYGEALGTFNTVDTARDMDLLRESLGDEQLTYLGYSYGTTLGSTYAELFPDRVRALVLDAAVDPDSDEQADAEASAAGLEAGFDAFAANCTGLVSGCPLGGDPRRFVEDLLAATAANPIASSVPGETRTATPGVVLTAVLSAMYDPGSWPQLSQGLAAASTGDAAGLFSLADAYNGRLDDGTYTNLQDANLAINCADLPEDEAFSEEQVLQLAQDWGQRYPLFGAGAAAGLYTCGAWDAPRTPLPERDADGSAPVLVVGNQGDPVTPLPGAVDLAEDLDAGVLLTWQGQGHTAYPKTPCVTDAVNAYLIDLVVPQDGLTCPAA</sequence>
<organism evidence="5 6">
    <name type="scientific">Geodermatophilus telluris</name>
    <dbReference type="NCBI Taxonomy" id="1190417"/>
    <lineage>
        <taxon>Bacteria</taxon>
        <taxon>Bacillati</taxon>
        <taxon>Actinomycetota</taxon>
        <taxon>Actinomycetes</taxon>
        <taxon>Geodermatophilales</taxon>
        <taxon>Geodermatophilaceae</taxon>
        <taxon>Geodermatophilus</taxon>
    </lineage>
</organism>
<dbReference type="PROSITE" id="PS51257">
    <property type="entry name" value="PROKAR_LIPOPROTEIN"/>
    <property type="match status" value="1"/>
</dbReference>
<name>A0A1G6NUE7_9ACTN</name>
<dbReference type="GO" id="GO:0016787">
    <property type="term" value="F:hydrolase activity"/>
    <property type="evidence" value="ECO:0007669"/>
    <property type="project" value="UniProtKB-KW"/>
</dbReference>
<reference evidence="6" key="1">
    <citation type="submission" date="2016-10" db="EMBL/GenBank/DDBJ databases">
        <authorList>
            <person name="Varghese N."/>
            <person name="Submissions S."/>
        </authorList>
    </citation>
    <scope>NUCLEOTIDE SEQUENCE [LARGE SCALE GENOMIC DNA]</scope>
    <source>
        <strain evidence="6">DSM 45421</strain>
    </source>
</reference>
<protein>
    <submittedName>
        <fullName evidence="5">Alpha/beta hydrolase fold</fullName>
    </submittedName>
</protein>
<dbReference type="EMBL" id="FMZF01000003">
    <property type="protein sequence ID" value="SDC70866.1"/>
    <property type="molecule type" value="Genomic_DNA"/>
</dbReference>
<proteinExistence type="inferred from homology"/>
<accession>A0A1G6NUE7</accession>
<dbReference type="PANTHER" id="PTHR43248:SF29">
    <property type="entry name" value="TRIPEPTIDYL AMINOPEPTIDASE"/>
    <property type="match status" value="1"/>
</dbReference>
<evidence type="ECO:0000256" key="1">
    <source>
        <dbReference type="ARBA" id="ARBA00010088"/>
    </source>
</evidence>
<dbReference type="PANTHER" id="PTHR43248">
    <property type="entry name" value="2-SUCCINYL-6-HYDROXY-2,4-CYCLOHEXADIENE-1-CARBOXYLATE SYNTHASE"/>
    <property type="match status" value="1"/>
</dbReference>
<dbReference type="Gene3D" id="3.40.50.1820">
    <property type="entry name" value="alpha/beta hydrolase"/>
    <property type="match status" value="1"/>
</dbReference>
<comment type="similarity">
    <text evidence="1">Belongs to the peptidase S33 family.</text>
</comment>
<dbReference type="Proteomes" id="UP000199416">
    <property type="component" value="Unassembled WGS sequence"/>
</dbReference>
<evidence type="ECO:0000256" key="3">
    <source>
        <dbReference type="ARBA" id="ARBA00022801"/>
    </source>
</evidence>
<evidence type="ECO:0000313" key="6">
    <source>
        <dbReference type="Proteomes" id="UP000199416"/>
    </source>
</evidence>
<dbReference type="InterPro" id="IPR051601">
    <property type="entry name" value="Serine_prot/Carboxylest_S33"/>
</dbReference>
<dbReference type="STRING" id="1190417.SAMN05660690_2217"/>
<dbReference type="RefSeq" id="WP_091365927.1">
    <property type="nucleotide sequence ID" value="NZ_FMZF01000003.1"/>
</dbReference>
<gene>
    <name evidence="5" type="ORF">SAMN05660690_2217</name>
</gene>
<keyword evidence="6" id="KW-1185">Reference proteome</keyword>
<evidence type="ECO:0000259" key="4">
    <source>
        <dbReference type="Pfam" id="PF00561"/>
    </source>
</evidence>
<dbReference type="InterPro" id="IPR029058">
    <property type="entry name" value="AB_hydrolase_fold"/>
</dbReference>
<evidence type="ECO:0000256" key="2">
    <source>
        <dbReference type="ARBA" id="ARBA00022729"/>
    </source>
</evidence>
<dbReference type="InterPro" id="IPR000073">
    <property type="entry name" value="AB_hydrolase_1"/>
</dbReference>
<dbReference type="OrthoDB" id="3252468at2"/>
<keyword evidence="2" id="KW-0732">Signal</keyword>
<keyword evidence="3 5" id="KW-0378">Hydrolase</keyword>
<feature type="domain" description="AB hydrolase-1" evidence="4">
    <location>
        <begin position="115"/>
        <end position="479"/>
    </location>
</feature>
<dbReference type="SUPFAM" id="SSF53474">
    <property type="entry name" value="alpha/beta-Hydrolases"/>
    <property type="match status" value="1"/>
</dbReference>
<evidence type="ECO:0000313" key="5">
    <source>
        <dbReference type="EMBL" id="SDC70866.1"/>
    </source>
</evidence>
<dbReference type="Pfam" id="PF00561">
    <property type="entry name" value="Abhydrolase_1"/>
    <property type="match status" value="1"/>
</dbReference>